<organism evidence="9 10">
    <name type="scientific">Trichonephila clavata</name>
    <name type="common">Joro spider</name>
    <name type="synonym">Nephila clavata</name>
    <dbReference type="NCBI Taxonomy" id="2740835"/>
    <lineage>
        <taxon>Eukaryota</taxon>
        <taxon>Metazoa</taxon>
        <taxon>Ecdysozoa</taxon>
        <taxon>Arthropoda</taxon>
        <taxon>Chelicerata</taxon>
        <taxon>Arachnida</taxon>
        <taxon>Araneae</taxon>
        <taxon>Araneomorphae</taxon>
        <taxon>Entelegynae</taxon>
        <taxon>Araneoidea</taxon>
        <taxon>Nephilidae</taxon>
        <taxon>Trichonephila</taxon>
    </lineage>
</organism>
<dbReference type="NCBIfam" id="TIGR02188">
    <property type="entry name" value="Ac_CoA_lig_AcsA"/>
    <property type="match status" value="1"/>
</dbReference>
<evidence type="ECO:0000259" key="6">
    <source>
        <dbReference type="Pfam" id="PF00501"/>
    </source>
</evidence>
<evidence type="ECO:0000256" key="1">
    <source>
        <dbReference type="ARBA" id="ARBA00006432"/>
    </source>
</evidence>
<dbReference type="CDD" id="cd05966">
    <property type="entry name" value="ACS"/>
    <property type="match status" value="1"/>
</dbReference>
<comment type="catalytic activity">
    <reaction evidence="5">
        <text>acetate + ATP + CoA = acetyl-CoA + AMP + diphosphate</text>
        <dbReference type="Rhea" id="RHEA:23176"/>
        <dbReference type="ChEBI" id="CHEBI:30089"/>
        <dbReference type="ChEBI" id="CHEBI:30616"/>
        <dbReference type="ChEBI" id="CHEBI:33019"/>
        <dbReference type="ChEBI" id="CHEBI:57287"/>
        <dbReference type="ChEBI" id="CHEBI:57288"/>
        <dbReference type="ChEBI" id="CHEBI:456215"/>
        <dbReference type="EC" id="6.2.1.1"/>
    </reaction>
</comment>
<dbReference type="GO" id="GO:0003987">
    <property type="term" value="F:acetate-CoA ligase activity"/>
    <property type="evidence" value="ECO:0007669"/>
    <property type="project" value="UniProtKB-UniRule"/>
</dbReference>
<evidence type="ECO:0000256" key="4">
    <source>
        <dbReference type="ARBA" id="ARBA00022840"/>
    </source>
</evidence>
<sequence>MPNFEINGHSEKTSSTPKIRFQNLELRCMEDYHKLYQLSVENPEVFWTRIADEFAWHKKPNENCCFYNFDPTKGPVSIKWMENGETNICYNALDLNVKNGLGNKIAYYWEGNEVHERKSITYRQLLKMVCKFANVLKNKGVKKGDRVTIYMPMIVESVASMLACTRIGAVHNVVFGGFSSDSLAERMLDSQSSVLITADGFYRGNKLIHLKALADGAIKQCLSRHLQVKCIVVRHLGDSLNNNVNGFSAHHRSNKTAQDLQILWNSDVDCWWQEEMEVAPVNCEPEWVDSEHPLFILYTSGSTGKPKGVLHTTAGYMLYAATTFQFVFAHRPTDVYFCTADIGWITGHTYGVYGPLLQGASCVLFQGIPTYPDPGRYWAVIEHYNVSKFYTAPTAIRTLMKYGDSFVERYNLESLEVLGSVGEPINPEAWQWYHKVVGGSKCSIVDTYWQSETGGHVLTPLPSCTPLKPGSATFPFFGVVPVILNEHGKEIEGPGEGYLGFKKPWPGMMRSLYSSHERFSSTYFSRFPGYYCTGDGARRDSDGYYWITGRMDDMLNVSGHLLSTAEVESALVEHSACVESAVVSLPHPVKGECLYCFVVLGKDETPTLDIITKLKDQVRSKIGAHASPDYVHFASALPKTRSGKILRRILRKIARNDRELGDTSTLAEEAVIQELFDSRPEALNGHC</sequence>
<dbReference type="InterPro" id="IPR045851">
    <property type="entry name" value="AMP-bd_C_sf"/>
</dbReference>
<dbReference type="PROSITE" id="PS00455">
    <property type="entry name" value="AMP_BINDING"/>
    <property type="match status" value="1"/>
</dbReference>
<dbReference type="InterPro" id="IPR042099">
    <property type="entry name" value="ANL_N_sf"/>
</dbReference>
<evidence type="ECO:0000313" key="9">
    <source>
        <dbReference type="EMBL" id="GFQ81738.1"/>
    </source>
</evidence>
<dbReference type="Proteomes" id="UP000887116">
    <property type="component" value="Unassembled WGS sequence"/>
</dbReference>
<dbReference type="EMBL" id="BMAO01022408">
    <property type="protein sequence ID" value="GFQ81738.1"/>
    <property type="molecule type" value="Genomic_DNA"/>
</dbReference>
<keyword evidence="10" id="KW-1185">Reference proteome</keyword>
<dbReference type="Pfam" id="PF16177">
    <property type="entry name" value="ACAS_N"/>
    <property type="match status" value="1"/>
</dbReference>
<dbReference type="GO" id="GO:0016208">
    <property type="term" value="F:AMP binding"/>
    <property type="evidence" value="ECO:0007669"/>
    <property type="project" value="InterPro"/>
</dbReference>
<dbReference type="InterPro" id="IPR025110">
    <property type="entry name" value="AMP-bd_C"/>
</dbReference>
<evidence type="ECO:0000259" key="8">
    <source>
        <dbReference type="Pfam" id="PF16177"/>
    </source>
</evidence>
<evidence type="ECO:0000256" key="2">
    <source>
        <dbReference type="ARBA" id="ARBA00022598"/>
    </source>
</evidence>
<proteinExistence type="inferred from homology"/>
<dbReference type="SUPFAM" id="SSF56801">
    <property type="entry name" value="Acetyl-CoA synthetase-like"/>
    <property type="match status" value="1"/>
</dbReference>
<comment type="similarity">
    <text evidence="1 5">Belongs to the ATP-dependent AMP-binding enzyme family.</text>
</comment>
<name>A0A8X6KTE7_TRICU</name>
<feature type="domain" description="AMP-dependent synthetase/ligase" evidence="6">
    <location>
        <begin position="102"/>
        <end position="510"/>
    </location>
</feature>
<dbReference type="InterPro" id="IPR011904">
    <property type="entry name" value="Ac_CoA_lig"/>
</dbReference>
<keyword evidence="3 5" id="KW-0547">Nucleotide-binding</keyword>
<dbReference type="InterPro" id="IPR020845">
    <property type="entry name" value="AMP-binding_CS"/>
</dbReference>
<keyword evidence="4 5" id="KW-0067">ATP-binding</keyword>
<dbReference type="InterPro" id="IPR032387">
    <property type="entry name" value="ACAS_N"/>
</dbReference>
<dbReference type="InterPro" id="IPR000873">
    <property type="entry name" value="AMP-dep_synth/lig_dom"/>
</dbReference>
<dbReference type="AlphaFoldDB" id="A0A8X6KTE7"/>
<reference evidence="9" key="1">
    <citation type="submission" date="2020-07" db="EMBL/GenBank/DDBJ databases">
        <title>Multicomponent nature underlies the extraordinary mechanical properties of spider dragline silk.</title>
        <authorList>
            <person name="Kono N."/>
            <person name="Nakamura H."/>
            <person name="Mori M."/>
            <person name="Yoshida Y."/>
            <person name="Ohtoshi R."/>
            <person name="Malay A.D."/>
            <person name="Moran D.A.P."/>
            <person name="Tomita M."/>
            <person name="Numata K."/>
            <person name="Arakawa K."/>
        </authorList>
    </citation>
    <scope>NUCLEOTIDE SEQUENCE</scope>
</reference>
<keyword evidence="2 5" id="KW-0436">Ligase</keyword>
<evidence type="ECO:0000256" key="5">
    <source>
        <dbReference type="RuleBase" id="RU361147"/>
    </source>
</evidence>
<dbReference type="Pfam" id="PF13193">
    <property type="entry name" value="AMP-binding_C"/>
    <property type="match status" value="1"/>
</dbReference>
<dbReference type="Gene3D" id="3.30.300.30">
    <property type="match status" value="1"/>
</dbReference>
<dbReference type="GO" id="GO:0019427">
    <property type="term" value="P:acetyl-CoA biosynthetic process from acetate"/>
    <property type="evidence" value="ECO:0007669"/>
    <property type="project" value="InterPro"/>
</dbReference>
<comment type="caution">
    <text evidence="9">The sequence shown here is derived from an EMBL/GenBank/DDBJ whole genome shotgun (WGS) entry which is preliminary data.</text>
</comment>
<dbReference type="OrthoDB" id="1706066at2759"/>
<feature type="domain" description="AMP-binding enzyme C-terminal" evidence="7">
    <location>
        <begin position="566"/>
        <end position="644"/>
    </location>
</feature>
<accession>A0A8X6KTE7</accession>
<dbReference type="PANTHER" id="PTHR24095:SF244">
    <property type="entry name" value="ACETYL-COENZYME A SYNTHETASE"/>
    <property type="match status" value="1"/>
</dbReference>
<dbReference type="Gene3D" id="3.40.50.12780">
    <property type="entry name" value="N-terminal domain of ligase-like"/>
    <property type="match status" value="1"/>
</dbReference>
<dbReference type="EC" id="6.2.1.1" evidence="5"/>
<evidence type="ECO:0000259" key="7">
    <source>
        <dbReference type="Pfam" id="PF13193"/>
    </source>
</evidence>
<evidence type="ECO:0000313" key="10">
    <source>
        <dbReference type="Proteomes" id="UP000887116"/>
    </source>
</evidence>
<evidence type="ECO:0000256" key="3">
    <source>
        <dbReference type="ARBA" id="ARBA00022741"/>
    </source>
</evidence>
<dbReference type="Pfam" id="PF00501">
    <property type="entry name" value="AMP-binding"/>
    <property type="match status" value="1"/>
</dbReference>
<dbReference type="FunFam" id="3.40.50.12780:FF:000001">
    <property type="entry name" value="Acetyl-coenzyme A synthetase"/>
    <property type="match status" value="1"/>
</dbReference>
<dbReference type="PANTHER" id="PTHR24095">
    <property type="entry name" value="ACETYL-COENZYME A SYNTHETASE"/>
    <property type="match status" value="1"/>
</dbReference>
<feature type="domain" description="Acetyl-coenzyme A synthetase N-terminal" evidence="8">
    <location>
        <begin position="32"/>
        <end position="92"/>
    </location>
</feature>
<protein>
    <recommendedName>
        <fullName evidence="5">Acetyl-coenzyme A synthetase</fullName>
        <ecNumber evidence="5">6.2.1.1</ecNumber>
    </recommendedName>
</protein>
<dbReference type="NCBIfam" id="NF001208">
    <property type="entry name" value="PRK00174.1"/>
    <property type="match status" value="1"/>
</dbReference>
<gene>
    <name evidence="9" type="primary">Acss2</name>
    <name evidence="9" type="ORF">TNCT_18941</name>
</gene>
<dbReference type="GO" id="GO:0005524">
    <property type="term" value="F:ATP binding"/>
    <property type="evidence" value="ECO:0007669"/>
    <property type="project" value="UniProtKB-UniRule"/>
</dbReference>